<reference evidence="5 6" key="1">
    <citation type="submission" date="2020-08" db="EMBL/GenBank/DDBJ databases">
        <title>Genomic Encyclopedia of Type Strains, Phase IV (KMG-IV): sequencing the most valuable type-strain genomes for metagenomic binning, comparative biology and taxonomic classification.</title>
        <authorList>
            <person name="Goeker M."/>
        </authorList>
    </citation>
    <scope>NUCLEOTIDE SEQUENCE [LARGE SCALE GENOMIC DNA]</scope>
    <source>
        <strain evidence="5 6">DSM 28760</strain>
    </source>
</reference>
<organism evidence="5 6">
    <name type="scientific">Pseudochelatococcus contaminans</name>
    <dbReference type="NCBI Taxonomy" id="1538103"/>
    <lineage>
        <taxon>Bacteria</taxon>
        <taxon>Pseudomonadati</taxon>
        <taxon>Pseudomonadota</taxon>
        <taxon>Alphaproteobacteria</taxon>
        <taxon>Hyphomicrobiales</taxon>
        <taxon>Chelatococcaceae</taxon>
        <taxon>Pseudochelatococcus</taxon>
    </lineage>
</organism>
<evidence type="ECO:0000256" key="2">
    <source>
        <dbReference type="PIRSR" id="PIRSR601310-3"/>
    </source>
</evidence>
<dbReference type="PRINTS" id="PR00332">
    <property type="entry name" value="HISTRIAD"/>
</dbReference>
<feature type="domain" description="HIT" evidence="4">
    <location>
        <begin position="9"/>
        <end position="117"/>
    </location>
</feature>
<dbReference type="InterPro" id="IPR036265">
    <property type="entry name" value="HIT-like_sf"/>
</dbReference>
<evidence type="ECO:0000256" key="1">
    <source>
        <dbReference type="PIRSR" id="PIRSR601310-1"/>
    </source>
</evidence>
<dbReference type="Pfam" id="PF01230">
    <property type="entry name" value="HIT"/>
    <property type="match status" value="1"/>
</dbReference>
<dbReference type="EMBL" id="JACICC010000001">
    <property type="protein sequence ID" value="MBB3808623.1"/>
    <property type="molecule type" value="Genomic_DNA"/>
</dbReference>
<feature type="short sequence motif" description="Histidine triad motif" evidence="2 3">
    <location>
        <begin position="101"/>
        <end position="105"/>
    </location>
</feature>
<dbReference type="InterPro" id="IPR011146">
    <property type="entry name" value="HIT-like"/>
</dbReference>
<dbReference type="GO" id="GO:0003824">
    <property type="term" value="F:catalytic activity"/>
    <property type="evidence" value="ECO:0007669"/>
    <property type="project" value="InterPro"/>
</dbReference>
<keyword evidence="6" id="KW-1185">Reference proteome</keyword>
<gene>
    <name evidence="5" type="ORF">FHS81_000677</name>
</gene>
<dbReference type="InterPro" id="IPR001310">
    <property type="entry name" value="Histidine_triad_HIT"/>
</dbReference>
<sequence length="145" mass="15979">MTAYDPDNVFARILRNELPAARIYEDDDVLAFMDAMPQGDGHALVIPKMPSRNLLDADPETVSKLFRAAQKIAVAARAAFGADGVFIGQYNEAVSGQTVYHLHVHIVPRFKDVDLRRHAEGGFADPQVLADHAARIRAELDKNEA</sequence>
<proteinExistence type="predicted"/>
<protein>
    <submittedName>
        <fullName evidence="5">Histidine triad (HIT) family protein</fullName>
    </submittedName>
</protein>
<evidence type="ECO:0000256" key="3">
    <source>
        <dbReference type="PROSITE-ProRule" id="PRU00464"/>
    </source>
</evidence>
<dbReference type="Proteomes" id="UP000537592">
    <property type="component" value="Unassembled WGS sequence"/>
</dbReference>
<comment type="caution">
    <text evidence="5">The sequence shown here is derived from an EMBL/GenBank/DDBJ whole genome shotgun (WGS) entry which is preliminary data.</text>
</comment>
<dbReference type="RefSeq" id="WP_183750595.1">
    <property type="nucleotide sequence ID" value="NZ_JACICC010000001.1"/>
</dbReference>
<dbReference type="PANTHER" id="PTHR46648:SF1">
    <property type="entry name" value="ADENOSINE 5'-MONOPHOSPHORAMIDASE HNT1"/>
    <property type="match status" value="1"/>
</dbReference>
<evidence type="ECO:0000313" key="6">
    <source>
        <dbReference type="Proteomes" id="UP000537592"/>
    </source>
</evidence>
<accession>A0A7W6EF63</accession>
<feature type="active site" description="Tele-AMP-histidine intermediate" evidence="1">
    <location>
        <position position="103"/>
    </location>
</feature>
<evidence type="ECO:0000313" key="5">
    <source>
        <dbReference type="EMBL" id="MBB3808623.1"/>
    </source>
</evidence>
<evidence type="ECO:0000259" key="4">
    <source>
        <dbReference type="PROSITE" id="PS51084"/>
    </source>
</evidence>
<dbReference type="PROSITE" id="PS51084">
    <property type="entry name" value="HIT_2"/>
    <property type="match status" value="1"/>
</dbReference>
<dbReference type="PANTHER" id="PTHR46648">
    <property type="entry name" value="HIT FAMILY PROTEIN 1"/>
    <property type="match status" value="1"/>
</dbReference>
<dbReference type="SUPFAM" id="SSF54197">
    <property type="entry name" value="HIT-like"/>
    <property type="match status" value="1"/>
</dbReference>
<dbReference type="Gene3D" id="3.30.428.10">
    <property type="entry name" value="HIT-like"/>
    <property type="match status" value="1"/>
</dbReference>
<dbReference type="AlphaFoldDB" id="A0A7W6EF63"/>
<dbReference type="GO" id="GO:0009117">
    <property type="term" value="P:nucleotide metabolic process"/>
    <property type="evidence" value="ECO:0007669"/>
    <property type="project" value="TreeGrafter"/>
</dbReference>
<name>A0A7W6EF63_9HYPH</name>